<dbReference type="Pfam" id="PF02482">
    <property type="entry name" value="Ribosomal_S30AE"/>
    <property type="match status" value="1"/>
</dbReference>
<dbReference type="AlphaFoldDB" id="A0A9D9IRB5"/>
<organism evidence="1 2">
    <name type="scientific">Candidatus Limisoma faecipullorum</name>
    <dbReference type="NCBI Taxonomy" id="2840854"/>
    <lineage>
        <taxon>Bacteria</taxon>
        <taxon>Pseudomonadati</taxon>
        <taxon>Bacteroidota</taxon>
        <taxon>Bacteroidia</taxon>
        <taxon>Bacteroidales</taxon>
        <taxon>Candidatus Limisoma</taxon>
    </lineage>
</organism>
<evidence type="ECO:0000313" key="2">
    <source>
        <dbReference type="Proteomes" id="UP000823598"/>
    </source>
</evidence>
<reference evidence="1" key="1">
    <citation type="submission" date="2020-10" db="EMBL/GenBank/DDBJ databases">
        <authorList>
            <person name="Gilroy R."/>
        </authorList>
    </citation>
    <scope>NUCLEOTIDE SEQUENCE</scope>
    <source>
        <strain evidence="1">6919</strain>
    </source>
</reference>
<dbReference type="Proteomes" id="UP000823598">
    <property type="component" value="Unassembled WGS sequence"/>
</dbReference>
<dbReference type="InterPro" id="IPR036567">
    <property type="entry name" value="RHF-like"/>
</dbReference>
<dbReference type="InterPro" id="IPR003489">
    <property type="entry name" value="RHF/RaiA"/>
</dbReference>
<dbReference type="NCBIfam" id="TIGR00741">
    <property type="entry name" value="yfiA"/>
    <property type="match status" value="1"/>
</dbReference>
<reference evidence="1" key="2">
    <citation type="journal article" date="2021" name="PeerJ">
        <title>Extensive microbial diversity within the chicken gut microbiome revealed by metagenomics and culture.</title>
        <authorList>
            <person name="Gilroy R."/>
            <person name="Ravi A."/>
            <person name="Getino M."/>
            <person name="Pursley I."/>
            <person name="Horton D.L."/>
            <person name="Alikhan N.F."/>
            <person name="Baker D."/>
            <person name="Gharbi K."/>
            <person name="Hall N."/>
            <person name="Watson M."/>
            <person name="Adriaenssens E.M."/>
            <person name="Foster-Nyarko E."/>
            <person name="Jarju S."/>
            <person name="Secka A."/>
            <person name="Antonio M."/>
            <person name="Oren A."/>
            <person name="Chaudhuri R.R."/>
            <person name="La Ragione R."/>
            <person name="Hildebrand F."/>
            <person name="Pallen M.J."/>
        </authorList>
    </citation>
    <scope>NUCLEOTIDE SEQUENCE</scope>
    <source>
        <strain evidence="1">6919</strain>
    </source>
</reference>
<sequence length="98" mass="11046">MEVKIKAIHFDATAKLEEFINKKAQKLARRNEAIATFDVTLKVVKPETSMNKEAAIKLTVPNCEDLFASKIADTFEEAVDLAIDALDRQLVKIKDKKK</sequence>
<accession>A0A9D9IRB5</accession>
<comment type="caution">
    <text evidence="1">The sequence shown here is derived from an EMBL/GenBank/DDBJ whole genome shotgun (WGS) entry which is preliminary data.</text>
</comment>
<dbReference type="CDD" id="cd00552">
    <property type="entry name" value="RaiA"/>
    <property type="match status" value="1"/>
</dbReference>
<evidence type="ECO:0000313" key="1">
    <source>
        <dbReference type="EMBL" id="MBO8477222.1"/>
    </source>
</evidence>
<protein>
    <submittedName>
        <fullName evidence="1">Ribosome-associated translation inhibitor RaiA</fullName>
    </submittedName>
</protein>
<dbReference type="Gene3D" id="3.30.160.100">
    <property type="entry name" value="Ribosome hibernation promotion factor-like"/>
    <property type="match status" value="1"/>
</dbReference>
<dbReference type="SUPFAM" id="SSF69754">
    <property type="entry name" value="Ribosome binding protein Y (YfiA homologue)"/>
    <property type="match status" value="1"/>
</dbReference>
<dbReference type="EMBL" id="JADIMC010000114">
    <property type="protein sequence ID" value="MBO8477222.1"/>
    <property type="molecule type" value="Genomic_DNA"/>
</dbReference>
<proteinExistence type="predicted"/>
<name>A0A9D9IRB5_9BACT</name>
<gene>
    <name evidence="1" type="primary">raiA</name>
    <name evidence="1" type="ORF">IAB88_09560</name>
</gene>